<evidence type="ECO:0000256" key="1">
    <source>
        <dbReference type="ARBA" id="ARBA00022512"/>
    </source>
</evidence>
<feature type="compositionally biased region" description="Low complexity" evidence="6">
    <location>
        <begin position="1249"/>
        <end position="1272"/>
    </location>
</feature>
<evidence type="ECO:0000256" key="2">
    <source>
        <dbReference type="ARBA" id="ARBA00022525"/>
    </source>
</evidence>
<evidence type="ECO:0000313" key="8">
    <source>
        <dbReference type="EMBL" id="ANZ65722.1"/>
    </source>
</evidence>
<dbReference type="Gene3D" id="3.10.20.320">
    <property type="entry name" value="Putative peptidoglycan bound protein (lpxtg motif)"/>
    <property type="match status" value="17"/>
</dbReference>
<feature type="region of interest" description="Disordered" evidence="6">
    <location>
        <begin position="1132"/>
        <end position="1297"/>
    </location>
</feature>
<gene>
    <name evidence="8" type="ORF">AYR63_00220</name>
</gene>
<evidence type="ECO:0000313" key="9">
    <source>
        <dbReference type="Proteomes" id="UP000093267"/>
    </source>
</evidence>
<dbReference type="STRING" id="240427.AYR62_02695"/>
<organism evidence="8 9">
    <name type="scientific">Secundilactobacillus paracollinoides</name>
    <dbReference type="NCBI Taxonomy" id="240427"/>
    <lineage>
        <taxon>Bacteria</taxon>
        <taxon>Bacillati</taxon>
        <taxon>Bacillota</taxon>
        <taxon>Bacilli</taxon>
        <taxon>Lactobacillales</taxon>
        <taxon>Lactobacillaceae</taxon>
        <taxon>Secundilactobacillus</taxon>
    </lineage>
</organism>
<evidence type="ECO:0000256" key="3">
    <source>
        <dbReference type="ARBA" id="ARBA00022729"/>
    </source>
</evidence>
<feature type="compositionally biased region" description="Low complexity" evidence="6">
    <location>
        <begin position="1214"/>
        <end position="1237"/>
    </location>
</feature>
<dbReference type="Proteomes" id="UP000093267">
    <property type="component" value="Chromosome"/>
</dbReference>
<dbReference type="Pfam" id="PF06458">
    <property type="entry name" value="MucBP"/>
    <property type="match status" value="17"/>
</dbReference>
<feature type="compositionally biased region" description="Polar residues" evidence="6">
    <location>
        <begin position="1278"/>
        <end position="1297"/>
    </location>
</feature>
<keyword evidence="2" id="KW-0964">Secreted</keyword>
<keyword evidence="4" id="KW-0677">Repeat</keyword>
<dbReference type="EMBL" id="CP014924">
    <property type="protein sequence ID" value="ANZ65722.1"/>
    <property type="molecule type" value="Genomic_DNA"/>
</dbReference>
<keyword evidence="9" id="KW-1185">Reference proteome</keyword>
<dbReference type="NCBIfam" id="TIGR01167">
    <property type="entry name" value="LPXTG_anchor"/>
    <property type="match status" value="1"/>
</dbReference>
<evidence type="ECO:0000256" key="4">
    <source>
        <dbReference type="ARBA" id="ARBA00022737"/>
    </source>
</evidence>
<evidence type="ECO:0000259" key="7">
    <source>
        <dbReference type="PROSITE" id="PS50847"/>
    </source>
</evidence>
<keyword evidence="1" id="KW-0134">Cell wall</keyword>
<dbReference type="InterPro" id="IPR009459">
    <property type="entry name" value="MucBP_dom"/>
</dbReference>
<feature type="compositionally biased region" description="Low complexity" evidence="6">
    <location>
        <begin position="1184"/>
        <end position="1201"/>
    </location>
</feature>
<dbReference type="PROSITE" id="PS50847">
    <property type="entry name" value="GRAM_POS_ANCHORING"/>
    <property type="match status" value="1"/>
</dbReference>
<sequence length="1325" mass="138064">MAASQTVSGDYGSPYTTSAEPVTGYSLVATPANATGTLSTNNADVIYYYTANDETATIHYYLAGTTDSIEPDSAATGKYGESYETSAPTFDGYTVATTPSNATGIFTTDTPAIIYTYTANTETVTVHYVDADGVSLSDDTTSTGAYNTPYTTTPATVTGYHVSTTPTNAAGTYQVDNADVTYVYSPDTETVTVHYVDSNNTTISPDQTVSGNYGSPYETNPATVEGYTLTTTPSNAMGTLDVTNAAVTYVYTADTETVTVSYVDQNNQTIHPSTTQSGAYKSDYEMAPLPIDGYTLTTTPANATGTYDVTNPEVVYVYTANTETVTISYVDQNNQSIQASTTQSGAYNSAYTTAPATIEGYTLTTTPTNATGTYGLTDTEVVYVYSADPETVIVRYEDTTGKTIWPSTTLDGNYNESYSAEAATVSGYTLNSYTEKTSGSFCVTNPDVVYVYTADPETLTVRYEDSNGQSIIDPTTVEGVYNGSYTTEPKTIEGYTLASSTDNTTGTYTVDTPDVVYTYTADPETVTVVYQNTDGQSIANSEVLTGDYATSYESQAKTIAGYTLTSTPTNATGTYGVSNADVVYTYTADSETVTVRYEDTTGKTISDPTTLTGAYGTDYAATPATIAGYTLNSYTEKTSGTFDVTNPDVVYVYTADPETVTVRYEDTNGNSISNATTLTGNYGTGYAATPKTLTGYTLNSMTEKTSGTYTVTNPDVVYVYTADPEAVIVRYEDSEGNTISDPTTLDGNFNETYTTAAKTITGYTLSSPSATTTGTYGVANEDVVYTYTADPESVTVRYEDTTGNVISAPTTLDGNFGTDYAATPKDITGYTLNSYTEKTSGTFGVTNPDVVYVYTADPETVTVRYEDTNGNTISDSTTLSGNYGTDYAATAKTLTGYTLNSMTEKTSGTYDVTNPDVVYVYTADPETVTVHYVDADGNTISTDTTKNGSFGGSYTTAPKTITGYTLSTTPTNADGTYTVTTPDVTYVYTANTETVTVHYVDANGETLSADTTEQGAYGTAYTTQPATVTGYTLTATPTNADGTYSEGTPDVTYVYAPDTESVTVHYYIAGTTTPVSPDTTLSGAYGTAYTSSAATVSGYTLTSTPTNADGTYYGVTNADIVYYYTQNAPTTGGSTGTDSGSTGSGSDATGTGSGSTGTDTGNTGSGSTNSGSDATSGKGGSGSGSDVTTTTAGNTGTTGKKQTGHVSAVSKTDNQSGNGTSGTAGQAGTTGQAGQATDLTTSTNAASADGNGSNTTTDTNGDTNVSGNTDTTAGLNADGQTTNNQLPQTNETNQSSEAAEVAGLGILATLAGLFGFKRKRKHDED</sequence>
<evidence type="ECO:0000256" key="6">
    <source>
        <dbReference type="SAM" id="MobiDB-lite"/>
    </source>
</evidence>
<keyword evidence="3" id="KW-0732">Signal</keyword>
<name>A0A1B2IUL6_9LACO</name>
<feature type="domain" description="Gram-positive cocci surface proteins LPxTG" evidence="7">
    <location>
        <begin position="1286"/>
        <end position="1325"/>
    </location>
</feature>
<reference evidence="8 9" key="1">
    <citation type="submission" date="2016-03" db="EMBL/GenBank/DDBJ databases">
        <title>Pediococcus and Lactobacillus from brewery environment - whole genome sequencing and assembly.</title>
        <authorList>
            <person name="Behr J."/>
            <person name="Geissler A.J."/>
            <person name="Vogel R.F."/>
        </authorList>
    </citation>
    <scope>NUCLEOTIDE SEQUENCE [LARGE SCALE GENOMIC DNA]</scope>
    <source>
        <strain evidence="8 9">TMW 1.1995</strain>
    </source>
</reference>
<feature type="compositionally biased region" description="Low complexity" evidence="6">
    <location>
        <begin position="1132"/>
        <end position="1176"/>
    </location>
</feature>
<proteinExistence type="predicted"/>
<dbReference type="OrthoDB" id="2307220at2"/>
<protein>
    <recommendedName>
        <fullName evidence="7">Gram-positive cocci surface proteins LPxTG domain-containing protein</fullName>
    </recommendedName>
</protein>
<accession>A0A1B2IUL6</accession>
<dbReference type="InterPro" id="IPR019931">
    <property type="entry name" value="LPXTG_anchor"/>
</dbReference>
<evidence type="ECO:0000256" key="5">
    <source>
        <dbReference type="ARBA" id="ARBA00023088"/>
    </source>
</evidence>
<keyword evidence="5" id="KW-0572">Peptidoglycan-anchor</keyword>